<dbReference type="Proteomes" id="UP000282311">
    <property type="component" value="Unassembled WGS sequence"/>
</dbReference>
<accession>A0A3B0CGA3</accession>
<reference evidence="1 2" key="1">
    <citation type="journal article" date="2007" name="Int. J. Syst. Evol. Microbiol.">
        <title>Paenibacillus ginsengarvi sp. nov., isolated from soil from ginseng cultivation.</title>
        <authorList>
            <person name="Yoon M.H."/>
            <person name="Ten L.N."/>
            <person name="Im W.T."/>
        </authorList>
    </citation>
    <scope>NUCLEOTIDE SEQUENCE [LARGE SCALE GENOMIC DNA]</scope>
    <source>
        <strain evidence="1 2">KCTC 13059</strain>
    </source>
</reference>
<protein>
    <submittedName>
        <fullName evidence="1">Uncharacterized protein</fullName>
    </submittedName>
</protein>
<gene>
    <name evidence="1" type="ORF">D7M11_14600</name>
</gene>
<keyword evidence="2" id="KW-1185">Reference proteome</keyword>
<dbReference type="OrthoDB" id="1846249at2"/>
<comment type="caution">
    <text evidence="1">The sequence shown here is derived from an EMBL/GenBank/DDBJ whole genome shotgun (WGS) entry which is preliminary data.</text>
</comment>
<dbReference type="EMBL" id="RBAH01000009">
    <property type="protein sequence ID" value="RKN84230.1"/>
    <property type="molecule type" value="Genomic_DNA"/>
</dbReference>
<dbReference type="RefSeq" id="WP_120747966.1">
    <property type="nucleotide sequence ID" value="NZ_RBAH01000009.1"/>
</dbReference>
<organism evidence="1 2">
    <name type="scientific">Paenibacillus ginsengarvi</name>
    <dbReference type="NCBI Taxonomy" id="400777"/>
    <lineage>
        <taxon>Bacteria</taxon>
        <taxon>Bacillati</taxon>
        <taxon>Bacillota</taxon>
        <taxon>Bacilli</taxon>
        <taxon>Bacillales</taxon>
        <taxon>Paenibacillaceae</taxon>
        <taxon>Paenibacillus</taxon>
    </lineage>
</organism>
<name>A0A3B0CGA3_9BACL</name>
<evidence type="ECO:0000313" key="2">
    <source>
        <dbReference type="Proteomes" id="UP000282311"/>
    </source>
</evidence>
<sequence>MDSLIGLWSVGALESREAGDNTAIVFLADGAGWIEYWKTRLLELETFRWKADAAGKLQLHGVVSYTWQGEEKPSELRLRDVQVAIGRSTVQSGGEIDMITFDRPVWGKEMRFGLVRKDAAREQFPSFEEREAEKERSGWSR</sequence>
<dbReference type="AlphaFoldDB" id="A0A3B0CGA3"/>
<proteinExistence type="predicted"/>
<evidence type="ECO:0000313" key="1">
    <source>
        <dbReference type="EMBL" id="RKN84230.1"/>
    </source>
</evidence>